<proteinExistence type="predicted"/>
<name>A0A7Y5EKN2_9GAMM</name>
<dbReference type="InterPro" id="IPR021136">
    <property type="entry name" value="Flagellar_hook_control-like_C"/>
</dbReference>
<dbReference type="InterPro" id="IPR038610">
    <property type="entry name" value="FliK-like_C_sf"/>
</dbReference>
<dbReference type="Pfam" id="PF02120">
    <property type="entry name" value="Flg_hook"/>
    <property type="match status" value="1"/>
</dbReference>
<sequence>MNQINPDKLLQPLQGNKPDSPAIKLMLAEVYQSQVQQLTDGRFRLQLPSPQGALHIVLPASASAAVQAMLPAIPVNPQGSLQQLQLQFQPLANGQLQLTLQTAVNTLSIPLSATQVRQLLAISVPGSTTAQATIPARLLPAAAAVTLAAPGFNPVPLSTQTQQALSAMLPLLSGATAQLMLKLDTSTTDLQLRLIAVPAHSNQGNTTGNSVTLQKSEQAAVLQQLVRLFNQQAGTADTTKLNPMLQSALQSVLSAAPAALPAQYKLQLQQQTGQWQLQLSTAPVSSKINVPADDISRPLQFVASPNQSSNEKTPLNASNTSAALQQTAQQAVQQAWRHLLPLLPATADPLAGTADLPEPVQQILQLLRQSQPDGAKVQTPQHITQQLASLLQFQPLQPAATVQSSGGALAAAIQLLLGNLLQRPPALATMPANQRLVQLVNQLEPAQAGNLLRQLAGHSSTLQQSQLATLDSNNAAQQQLLLQLPLQLAGQSVFSQLQVEQREADGKQGGEKQTQWQLTMKFDLQQLGQLLVVAKLQQQQLQLQFYTEQQHAKQLAEQFLPLLKDRCNAQGLEVSQAECVLGKIPDSLLPRANSLLTVKV</sequence>
<protein>
    <submittedName>
        <fullName evidence="2">Flagellar hook-length control protein FliK</fullName>
    </submittedName>
</protein>
<keyword evidence="2" id="KW-0969">Cilium</keyword>
<accession>A0A7Y5EKN2</accession>
<feature type="domain" description="Flagellar hook-length control protein-like C-terminal" evidence="1">
    <location>
        <begin position="508"/>
        <end position="581"/>
    </location>
</feature>
<organism evidence="2 3">
    <name type="scientific">Rheinheimera lutimaris</name>
    <dbReference type="NCBI Taxonomy" id="2740584"/>
    <lineage>
        <taxon>Bacteria</taxon>
        <taxon>Pseudomonadati</taxon>
        <taxon>Pseudomonadota</taxon>
        <taxon>Gammaproteobacteria</taxon>
        <taxon>Chromatiales</taxon>
        <taxon>Chromatiaceae</taxon>
        <taxon>Rheinheimera</taxon>
    </lineage>
</organism>
<keyword evidence="3" id="KW-1185">Reference proteome</keyword>
<dbReference type="Proteomes" id="UP000523161">
    <property type="component" value="Unassembled WGS sequence"/>
</dbReference>
<evidence type="ECO:0000313" key="2">
    <source>
        <dbReference type="EMBL" id="NRQ42268.1"/>
    </source>
</evidence>
<comment type="caution">
    <text evidence="2">The sequence shown here is derived from an EMBL/GenBank/DDBJ whole genome shotgun (WGS) entry which is preliminary data.</text>
</comment>
<evidence type="ECO:0000259" key="1">
    <source>
        <dbReference type="Pfam" id="PF02120"/>
    </source>
</evidence>
<dbReference type="RefSeq" id="WP_173500508.1">
    <property type="nucleotide sequence ID" value="NZ_JABSOD010000005.1"/>
</dbReference>
<keyword evidence="2" id="KW-0282">Flagellum</keyword>
<dbReference type="Gene3D" id="3.30.750.140">
    <property type="match status" value="1"/>
</dbReference>
<dbReference type="EMBL" id="JABSOD010000005">
    <property type="protein sequence ID" value="NRQ42268.1"/>
    <property type="molecule type" value="Genomic_DNA"/>
</dbReference>
<dbReference type="AlphaFoldDB" id="A0A7Y5EKN2"/>
<keyword evidence="2" id="KW-0966">Cell projection</keyword>
<evidence type="ECO:0000313" key="3">
    <source>
        <dbReference type="Proteomes" id="UP000523161"/>
    </source>
</evidence>
<reference evidence="2 3" key="1">
    <citation type="submission" date="2020-06" db="EMBL/GenBank/DDBJ databases">
        <title>Rheinheimera sp. nov., a marine bacterium isolated from coastal.</title>
        <authorList>
            <person name="Yu Q."/>
            <person name="Qi Y."/>
            <person name="Pu J."/>
        </authorList>
    </citation>
    <scope>NUCLEOTIDE SEQUENCE [LARGE SCALE GENOMIC DNA]</scope>
    <source>
        <strain evidence="2 3">YQF-2</strain>
    </source>
</reference>
<gene>
    <name evidence="2" type="ORF">HRH59_06755</name>
</gene>